<name>A0ABV4UL45_9MICC</name>
<dbReference type="RefSeq" id="WP_373971526.1">
    <property type="nucleotide sequence ID" value="NZ_JBHDLJ010000004.1"/>
</dbReference>
<dbReference type="EMBL" id="JBHDLJ010000004">
    <property type="protein sequence ID" value="MFB0834359.1"/>
    <property type="molecule type" value="Genomic_DNA"/>
</dbReference>
<keyword evidence="3" id="KW-1185">Reference proteome</keyword>
<feature type="chain" id="PRO_5046122560" description="Lipoprotein" evidence="1">
    <location>
        <begin position="21"/>
        <end position="122"/>
    </location>
</feature>
<gene>
    <name evidence="2" type="ORF">ACETWP_07150</name>
</gene>
<protein>
    <recommendedName>
        <fullName evidence="4">Lipoprotein</fullName>
    </recommendedName>
</protein>
<organism evidence="2 3">
    <name type="scientific">Arthrobacter halodurans</name>
    <dbReference type="NCBI Taxonomy" id="516699"/>
    <lineage>
        <taxon>Bacteria</taxon>
        <taxon>Bacillati</taxon>
        <taxon>Actinomycetota</taxon>
        <taxon>Actinomycetes</taxon>
        <taxon>Micrococcales</taxon>
        <taxon>Micrococcaceae</taxon>
        <taxon>Arthrobacter</taxon>
    </lineage>
</organism>
<evidence type="ECO:0008006" key="4">
    <source>
        <dbReference type="Google" id="ProtNLM"/>
    </source>
</evidence>
<feature type="signal peptide" evidence="1">
    <location>
        <begin position="1"/>
        <end position="20"/>
    </location>
</feature>
<keyword evidence="1" id="KW-0732">Signal</keyword>
<accession>A0ABV4UL45</accession>
<evidence type="ECO:0000313" key="3">
    <source>
        <dbReference type="Proteomes" id="UP001575652"/>
    </source>
</evidence>
<evidence type="ECO:0000256" key="1">
    <source>
        <dbReference type="SAM" id="SignalP"/>
    </source>
</evidence>
<sequence length="122" mass="13084">MKHTKSVMLVLAGLSLTACGQPGSFDSVEDIRTVIEKSGVDCPASEPKLVQEGTYGRCGEINYILHDAQEQARTLQQEARATGYAGLFMLAGDTWSIMIHGKGEQAERIAKAVGVDSERLGS</sequence>
<dbReference type="PROSITE" id="PS51257">
    <property type="entry name" value="PROKAR_LIPOPROTEIN"/>
    <property type="match status" value="1"/>
</dbReference>
<evidence type="ECO:0000313" key="2">
    <source>
        <dbReference type="EMBL" id="MFB0834359.1"/>
    </source>
</evidence>
<reference evidence="2 3" key="1">
    <citation type="submission" date="2024-09" db="EMBL/GenBank/DDBJ databases">
        <authorList>
            <person name="Salinas-Garcia M.A."/>
            <person name="Prieme A."/>
        </authorList>
    </citation>
    <scope>NUCLEOTIDE SEQUENCE [LARGE SCALE GENOMIC DNA]</scope>
    <source>
        <strain evidence="2 3">DSM 21081</strain>
    </source>
</reference>
<dbReference type="Proteomes" id="UP001575652">
    <property type="component" value="Unassembled WGS sequence"/>
</dbReference>
<proteinExistence type="predicted"/>
<comment type="caution">
    <text evidence="2">The sequence shown here is derived from an EMBL/GenBank/DDBJ whole genome shotgun (WGS) entry which is preliminary data.</text>
</comment>